<gene>
    <name evidence="7" type="ORF">B0J12DRAFT_657282</name>
</gene>
<name>A0ABQ8GFC5_9PEZI</name>
<dbReference type="Proteomes" id="UP000774617">
    <property type="component" value="Unassembled WGS sequence"/>
</dbReference>
<feature type="domain" description="Moybdenum cofactor oxidoreductase dimerisation" evidence="6">
    <location>
        <begin position="287"/>
        <end position="412"/>
    </location>
</feature>
<dbReference type="SUPFAM" id="SSF81296">
    <property type="entry name" value="E set domains"/>
    <property type="match status" value="1"/>
</dbReference>
<evidence type="ECO:0000256" key="4">
    <source>
        <dbReference type="ARBA" id="ARBA00023002"/>
    </source>
</evidence>
<dbReference type="PRINTS" id="PR00407">
    <property type="entry name" value="EUMOPTERIN"/>
</dbReference>
<keyword evidence="4" id="KW-0560">Oxidoreductase</keyword>
<dbReference type="Pfam" id="PF03404">
    <property type="entry name" value="Mo-co_dimer"/>
    <property type="match status" value="1"/>
</dbReference>
<keyword evidence="8" id="KW-1185">Reference proteome</keyword>
<dbReference type="SUPFAM" id="SSF56524">
    <property type="entry name" value="Oxidoreductase molybdopterin-binding domain"/>
    <property type="match status" value="1"/>
</dbReference>
<evidence type="ECO:0000256" key="3">
    <source>
        <dbReference type="ARBA" id="ARBA00022723"/>
    </source>
</evidence>
<dbReference type="InterPro" id="IPR036374">
    <property type="entry name" value="OxRdtase_Mopterin-bd_sf"/>
</dbReference>
<dbReference type="Pfam" id="PF00174">
    <property type="entry name" value="Oxidored_molyb"/>
    <property type="match status" value="1"/>
</dbReference>
<proteinExistence type="predicted"/>
<dbReference type="Gene3D" id="2.60.40.650">
    <property type="match status" value="1"/>
</dbReference>
<dbReference type="EMBL" id="JAGTJR010000009">
    <property type="protein sequence ID" value="KAH7054305.1"/>
    <property type="molecule type" value="Genomic_DNA"/>
</dbReference>
<organism evidence="7 8">
    <name type="scientific">Macrophomina phaseolina</name>
    <dbReference type="NCBI Taxonomy" id="35725"/>
    <lineage>
        <taxon>Eukaryota</taxon>
        <taxon>Fungi</taxon>
        <taxon>Dikarya</taxon>
        <taxon>Ascomycota</taxon>
        <taxon>Pezizomycotina</taxon>
        <taxon>Dothideomycetes</taxon>
        <taxon>Dothideomycetes incertae sedis</taxon>
        <taxon>Botryosphaeriales</taxon>
        <taxon>Botryosphaeriaceae</taxon>
        <taxon>Macrophomina</taxon>
    </lineage>
</organism>
<dbReference type="InterPro" id="IPR005066">
    <property type="entry name" value="MoCF_OxRdtse_dimer"/>
</dbReference>
<evidence type="ECO:0000259" key="6">
    <source>
        <dbReference type="Pfam" id="PF03404"/>
    </source>
</evidence>
<sequence length="418" mass="46481">MADLSGPCNLREYSWKSSQVPASMFRRHAEVAAPADMRAEERLLPGESPTLYRLLSISPRATKLTIRSFITKKDGYDRNHGPIPIIDAKDHRVSVDGAVRDPLSLSLADLQALPQHSVICALQCAGNRRHTMRTEMKEVNGIDWFDGAVMNCKWRGPRLRDVLLKAGVEIERAKWADAHVAFACHQTPCQDDEWYGASIPLARAMSEDADVLVALEMNEVPLTPNHGYPVRIVTPGIAGARSVKWLDRITVQSVESANFYQQHDYKILPPEVDSPEKAKDFWHRVPAIQDMPVNSVIGMPTNGATVRRDEDGKIEVRGYALPSGTGGPVVKVEVSVDGGKAWQDAQILGRNDMIEDGTSLKWAWCLWHAKLEAEKGKGKRILSRATDKAGNVQEERSQWNLRGCAYNGYGEVKDVEIV</sequence>
<protein>
    <submittedName>
        <fullName evidence="7">Oxidoreductase, molybdopterin-binding domain-containing protein</fullName>
    </submittedName>
</protein>
<dbReference type="InterPro" id="IPR008335">
    <property type="entry name" value="Mopterin_OxRdtase_euk"/>
</dbReference>
<keyword evidence="3" id="KW-0479">Metal-binding</keyword>
<comment type="cofactor">
    <cofactor evidence="1">
        <name>Mo-molybdopterin</name>
        <dbReference type="ChEBI" id="CHEBI:71302"/>
    </cofactor>
</comment>
<evidence type="ECO:0000256" key="2">
    <source>
        <dbReference type="ARBA" id="ARBA00022505"/>
    </source>
</evidence>
<keyword evidence="2" id="KW-0500">Molybdenum</keyword>
<feature type="domain" description="Oxidoreductase molybdopterin-binding" evidence="5">
    <location>
        <begin position="80"/>
        <end position="260"/>
    </location>
</feature>
<dbReference type="InterPro" id="IPR014756">
    <property type="entry name" value="Ig_E-set"/>
</dbReference>
<comment type="caution">
    <text evidence="7">The sequence shown here is derived from an EMBL/GenBank/DDBJ whole genome shotgun (WGS) entry which is preliminary data.</text>
</comment>
<evidence type="ECO:0000313" key="7">
    <source>
        <dbReference type="EMBL" id="KAH7054305.1"/>
    </source>
</evidence>
<dbReference type="PANTHER" id="PTHR19372:SF7">
    <property type="entry name" value="SULFITE OXIDASE, MITOCHONDRIAL"/>
    <property type="match status" value="1"/>
</dbReference>
<dbReference type="Gene3D" id="3.90.420.10">
    <property type="entry name" value="Oxidoreductase, molybdopterin-binding domain"/>
    <property type="match status" value="1"/>
</dbReference>
<accession>A0ABQ8GFC5</accession>
<dbReference type="InterPro" id="IPR000572">
    <property type="entry name" value="OxRdtase_Mopterin-bd_dom"/>
</dbReference>
<evidence type="ECO:0000256" key="1">
    <source>
        <dbReference type="ARBA" id="ARBA00001924"/>
    </source>
</evidence>
<evidence type="ECO:0000259" key="5">
    <source>
        <dbReference type="Pfam" id="PF00174"/>
    </source>
</evidence>
<dbReference type="PANTHER" id="PTHR19372">
    <property type="entry name" value="SULFITE REDUCTASE"/>
    <property type="match status" value="1"/>
</dbReference>
<evidence type="ECO:0000313" key="8">
    <source>
        <dbReference type="Proteomes" id="UP000774617"/>
    </source>
</evidence>
<reference evidence="7 8" key="1">
    <citation type="journal article" date="2021" name="Nat. Commun.">
        <title>Genetic determinants of endophytism in the Arabidopsis root mycobiome.</title>
        <authorList>
            <person name="Mesny F."/>
            <person name="Miyauchi S."/>
            <person name="Thiergart T."/>
            <person name="Pickel B."/>
            <person name="Atanasova L."/>
            <person name="Karlsson M."/>
            <person name="Huettel B."/>
            <person name="Barry K.W."/>
            <person name="Haridas S."/>
            <person name="Chen C."/>
            <person name="Bauer D."/>
            <person name="Andreopoulos W."/>
            <person name="Pangilinan J."/>
            <person name="LaButti K."/>
            <person name="Riley R."/>
            <person name="Lipzen A."/>
            <person name="Clum A."/>
            <person name="Drula E."/>
            <person name="Henrissat B."/>
            <person name="Kohler A."/>
            <person name="Grigoriev I.V."/>
            <person name="Martin F.M."/>
            <person name="Hacquard S."/>
        </authorList>
    </citation>
    <scope>NUCLEOTIDE SEQUENCE [LARGE SCALE GENOMIC DNA]</scope>
    <source>
        <strain evidence="7 8">MPI-SDFR-AT-0080</strain>
    </source>
</reference>